<feature type="non-terminal residue" evidence="1">
    <location>
        <position position="1"/>
    </location>
</feature>
<dbReference type="GO" id="GO:0001731">
    <property type="term" value="P:formation of translation preinitiation complex"/>
    <property type="evidence" value="ECO:0007669"/>
    <property type="project" value="TreeGrafter"/>
</dbReference>
<dbReference type="PANTHER" id="PTHR22798:SF0">
    <property type="entry name" value="MALIGNANT T-CELL-AMPLIFIED SEQUENCE 1"/>
    <property type="match status" value="1"/>
</dbReference>
<dbReference type="EMBL" id="KE683835">
    <property type="protein sequence ID" value="ERE65542.1"/>
    <property type="molecule type" value="Genomic_DNA"/>
</dbReference>
<proteinExistence type="predicted"/>
<evidence type="ECO:0000313" key="1">
    <source>
        <dbReference type="EMBL" id="ERE65542.1"/>
    </source>
</evidence>
<evidence type="ECO:0000313" key="2">
    <source>
        <dbReference type="Proteomes" id="UP000030759"/>
    </source>
</evidence>
<reference evidence="2" key="1">
    <citation type="journal article" date="2013" name="Nat. Biotechnol.">
        <title>Chinese hamster genome sequenced from sorted chromosomes.</title>
        <authorList>
            <person name="Brinkrolf K."/>
            <person name="Rupp O."/>
            <person name="Laux H."/>
            <person name="Kollin F."/>
            <person name="Ernst W."/>
            <person name="Linke B."/>
            <person name="Kofler R."/>
            <person name="Romand S."/>
            <person name="Hesse F."/>
            <person name="Budach W.E."/>
            <person name="Galosy S."/>
            <person name="Muller D."/>
            <person name="Noll T."/>
            <person name="Wienberg J."/>
            <person name="Jostock T."/>
            <person name="Leonard M."/>
            <person name="Grillari J."/>
            <person name="Tauch A."/>
            <person name="Goesmann A."/>
            <person name="Helk B."/>
            <person name="Mott J.E."/>
            <person name="Puhler A."/>
            <person name="Borth N."/>
        </authorList>
    </citation>
    <scope>NUCLEOTIDE SEQUENCE [LARGE SCALE GENOMIC DNA]</scope>
    <source>
        <strain evidence="2">17A/GY</strain>
    </source>
</reference>
<name>A0A061I0U1_CRIGR</name>
<gene>
    <name evidence="1" type="ORF">H671_xg20147</name>
</gene>
<dbReference type="PANTHER" id="PTHR22798">
    <property type="entry name" value="MCT-1 PROTEIN"/>
    <property type="match status" value="1"/>
</dbReference>
<sequence>LFDKGAIKFALSRSNITRPGFTSGAKLYLAAVDTIVTITAERKQHTNSCVGVMEMSEEDRRY</sequence>
<dbReference type="Gene3D" id="2.30.130.10">
    <property type="entry name" value="PUA domain"/>
    <property type="match status" value="1"/>
</dbReference>
<dbReference type="GO" id="GO:0003723">
    <property type="term" value="F:RNA binding"/>
    <property type="evidence" value="ECO:0007669"/>
    <property type="project" value="InterPro"/>
</dbReference>
<dbReference type="AlphaFoldDB" id="A0A061I0U1"/>
<dbReference type="Proteomes" id="UP000030759">
    <property type="component" value="Unassembled WGS sequence"/>
</dbReference>
<dbReference type="InterPro" id="IPR016437">
    <property type="entry name" value="MCT-1/Tma20"/>
</dbReference>
<protein>
    <submittedName>
        <fullName evidence="1">Malignant T cell-amplified sequence 1-like protein</fullName>
    </submittedName>
</protein>
<accession>A0A061I0U1</accession>
<dbReference type="InterPro" id="IPR036974">
    <property type="entry name" value="PUA_sf"/>
</dbReference>
<organism evidence="1 2">
    <name type="scientific">Cricetulus griseus</name>
    <name type="common">Chinese hamster</name>
    <name type="synonym">Cricetulus barabensis griseus</name>
    <dbReference type="NCBI Taxonomy" id="10029"/>
    <lineage>
        <taxon>Eukaryota</taxon>
        <taxon>Metazoa</taxon>
        <taxon>Chordata</taxon>
        <taxon>Craniata</taxon>
        <taxon>Vertebrata</taxon>
        <taxon>Euteleostomi</taxon>
        <taxon>Mammalia</taxon>
        <taxon>Eutheria</taxon>
        <taxon>Euarchontoglires</taxon>
        <taxon>Glires</taxon>
        <taxon>Rodentia</taxon>
        <taxon>Myomorpha</taxon>
        <taxon>Muroidea</taxon>
        <taxon>Cricetidae</taxon>
        <taxon>Cricetinae</taxon>
        <taxon>Cricetulus</taxon>
    </lineage>
</organism>